<reference evidence="3" key="1">
    <citation type="submission" date="2021-02" db="EMBL/GenBank/DDBJ databases">
        <authorList>
            <person name="Nowell W R."/>
        </authorList>
    </citation>
    <scope>NUCLEOTIDE SEQUENCE</scope>
</reference>
<name>A0A815FCU2_9BILA</name>
<dbReference type="AlphaFoldDB" id="A0A815FCU2"/>
<dbReference type="EMBL" id="CAJNOE010000547">
    <property type="protein sequence ID" value="CAF1265709.1"/>
    <property type="molecule type" value="Genomic_DNA"/>
</dbReference>
<gene>
    <name evidence="2" type="ORF">IZO911_LOCUS32139</name>
    <name evidence="3" type="ORF">JYZ213_LOCUS33206</name>
    <name evidence="5" type="ORF">KXQ929_LOCUS4419</name>
    <name evidence="4" type="ORF">OXD698_LOCUS4103</name>
</gene>
<dbReference type="EMBL" id="CAJNOG010000619">
    <property type="protein sequence ID" value="CAF1317393.1"/>
    <property type="molecule type" value="Genomic_DNA"/>
</dbReference>
<dbReference type="EMBL" id="CAJOBB010000152">
    <property type="protein sequence ID" value="CAF3586907.1"/>
    <property type="molecule type" value="Genomic_DNA"/>
</dbReference>
<feature type="compositionally biased region" description="Basic residues" evidence="1">
    <location>
        <begin position="55"/>
        <end position="66"/>
    </location>
</feature>
<comment type="caution">
    <text evidence="3">The sequence shown here is derived from an EMBL/GenBank/DDBJ whole genome shotgun (WGS) entry which is preliminary data.</text>
</comment>
<evidence type="ECO:0000313" key="2">
    <source>
        <dbReference type="EMBL" id="CAF1265709.1"/>
    </source>
</evidence>
<dbReference type="Proteomes" id="UP000663845">
    <property type="component" value="Unassembled WGS sequence"/>
</dbReference>
<protein>
    <submittedName>
        <fullName evidence="3">Uncharacterized protein</fullName>
    </submittedName>
</protein>
<evidence type="ECO:0000313" key="4">
    <source>
        <dbReference type="EMBL" id="CAF3554561.1"/>
    </source>
</evidence>
<dbReference type="Proteomes" id="UP000663844">
    <property type="component" value="Unassembled WGS sequence"/>
</dbReference>
<proteinExistence type="predicted"/>
<dbReference type="EMBL" id="CAJOAZ010000151">
    <property type="protein sequence ID" value="CAF3554561.1"/>
    <property type="molecule type" value="Genomic_DNA"/>
</dbReference>
<evidence type="ECO:0000313" key="5">
    <source>
        <dbReference type="EMBL" id="CAF3586907.1"/>
    </source>
</evidence>
<organism evidence="3 6">
    <name type="scientific">Adineta steineri</name>
    <dbReference type="NCBI Taxonomy" id="433720"/>
    <lineage>
        <taxon>Eukaryota</taxon>
        <taxon>Metazoa</taxon>
        <taxon>Spiralia</taxon>
        <taxon>Gnathifera</taxon>
        <taxon>Rotifera</taxon>
        <taxon>Eurotatoria</taxon>
        <taxon>Bdelloidea</taxon>
        <taxon>Adinetida</taxon>
        <taxon>Adinetidae</taxon>
        <taxon>Adineta</taxon>
    </lineage>
</organism>
<evidence type="ECO:0000313" key="6">
    <source>
        <dbReference type="Proteomes" id="UP000663845"/>
    </source>
</evidence>
<dbReference type="Proteomes" id="UP000663868">
    <property type="component" value="Unassembled WGS sequence"/>
</dbReference>
<feature type="region of interest" description="Disordered" evidence="1">
    <location>
        <begin position="50"/>
        <end position="70"/>
    </location>
</feature>
<accession>A0A815FCU2</accession>
<dbReference type="Proteomes" id="UP000663860">
    <property type="component" value="Unassembled WGS sequence"/>
</dbReference>
<sequence length="131" mass="15169">MLTSTDQPFSYISYLRQLVDNIDIPHLPPPPTPYISTRFVSTTDIQQRALNKSPILKKKKKKKNKKNKIDDQVSLHIKLVTPRPIMLQSCFNEIIHRLTNGRILPDRNKINPRSCKKTLNNEPIVIDLTND</sequence>
<evidence type="ECO:0000256" key="1">
    <source>
        <dbReference type="SAM" id="MobiDB-lite"/>
    </source>
</evidence>
<evidence type="ECO:0000313" key="3">
    <source>
        <dbReference type="EMBL" id="CAF1317393.1"/>
    </source>
</evidence>